<comment type="caution">
    <text evidence="1">The sequence shown here is derived from an EMBL/GenBank/DDBJ whole genome shotgun (WGS) entry which is preliminary data.</text>
</comment>
<sequence>MVQQFSVSILDPISDRVSNDDGATGGAAVAERLACSPPTKVIRVQSLAGPLRDFRVRESCRTMPLVGGSSRGSPVSPALSIWRCSLLTSITLIGSQDLDVKAWPHIRPPRLGMAQGVLLVGSTAAPLSRHICQRLSHPPPPADCEPGSHGHTAHTPNHYTSSTLIDFSRLNLKQGFQNCSLYREQPIPVSTCDYLRHPRLQLIYFHPLGHSGPTGDRSIATEPLRPHLRSLYPLGDCDSTWDRSSHWASKIEKFWYTCDTENRKVASNRERIISCSRNDPGSRCHSNTDASLPGLGIMPHCTRALPVGYVWDRPICVFCACAQHQHRPTPHYQYCCQSRMVRTVAPFENNGVAKKKSQNKNGITLTEVVCEGVKRFRRQRVRSSDGSFVNESFKTNDSLSRATRELLFGESNHS</sequence>
<gene>
    <name evidence="1" type="ORF">PR048_033187</name>
</gene>
<keyword evidence="2" id="KW-1185">Reference proteome</keyword>
<name>A0ABQ9G0T5_9NEOP</name>
<protein>
    <submittedName>
        <fullName evidence="1">Uncharacterized protein</fullName>
    </submittedName>
</protein>
<evidence type="ECO:0000313" key="1">
    <source>
        <dbReference type="EMBL" id="KAJ8865667.1"/>
    </source>
</evidence>
<dbReference type="EMBL" id="JARBHB010000017">
    <property type="protein sequence ID" value="KAJ8865667.1"/>
    <property type="molecule type" value="Genomic_DNA"/>
</dbReference>
<organism evidence="1 2">
    <name type="scientific">Dryococelus australis</name>
    <dbReference type="NCBI Taxonomy" id="614101"/>
    <lineage>
        <taxon>Eukaryota</taxon>
        <taxon>Metazoa</taxon>
        <taxon>Ecdysozoa</taxon>
        <taxon>Arthropoda</taxon>
        <taxon>Hexapoda</taxon>
        <taxon>Insecta</taxon>
        <taxon>Pterygota</taxon>
        <taxon>Neoptera</taxon>
        <taxon>Polyneoptera</taxon>
        <taxon>Phasmatodea</taxon>
        <taxon>Verophasmatodea</taxon>
        <taxon>Anareolatae</taxon>
        <taxon>Phasmatidae</taxon>
        <taxon>Eurycanthinae</taxon>
        <taxon>Dryococelus</taxon>
    </lineage>
</organism>
<reference evidence="1 2" key="1">
    <citation type="submission" date="2023-02" db="EMBL/GenBank/DDBJ databases">
        <title>LHISI_Scaffold_Assembly.</title>
        <authorList>
            <person name="Stuart O.P."/>
            <person name="Cleave R."/>
            <person name="Magrath M.J.L."/>
            <person name="Mikheyev A.S."/>
        </authorList>
    </citation>
    <scope>NUCLEOTIDE SEQUENCE [LARGE SCALE GENOMIC DNA]</scope>
    <source>
        <strain evidence="1">Daus_M_001</strain>
        <tissue evidence="1">Leg muscle</tissue>
    </source>
</reference>
<dbReference type="Proteomes" id="UP001159363">
    <property type="component" value="Chromosome 16"/>
</dbReference>
<evidence type="ECO:0000313" key="2">
    <source>
        <dbReference type="Proteomes" id="UP001159363"/>
    </source>
</evidence>
<proteinExistence type="predicted"/>
<accession>A0ABQ9G0T5</accession>